<proteinExistence type="predicted"/>
<accession>A0AAV7I1F8</accession>
<evidence type="ECO:0000313" key="2">
    <source>
        <dbReference type="Proteomes" id="UP000826195"/>
    </source>
</evidence>
<dbReference type="EMBL" id="JAHXZJ010002609">
    <property type="protein sequence ID" value="KAH0541002.1"/>
    <property type="molecule type" value="Genomic_DNA"/>
</dbReference>
<gene>
    <name evidence="1" type="ORF">KQX54_020770</name>
</gene>
<organism evidence="1 2">
    <name type="scientific">Cotesia glomerata</name>
    <name type="common">Lepidopteran parasitic wasp</name>
    <name type="synonym">Apanteles glomeratus</name>
    <dbReference type="NCBI Taxonomy" id="32391"/>
    <lineage>
        <taxon>Eukaryota</taxon>
        <taxon>Metazoa</taxon>
        <taxon>Ecdysozoa</taxon>
        <taxon>Arthropoda</taxon>
        <taxon>Hexapoda</taxon>
        <taxon>Insecta</taxon>
        <taxon>Pterygota</taxon>
        <taxon>Neoptera</taxon>
        <taxon>Endopterygota</taxon>
        <taxon>Hymenoptera</taxon>
        <taxon>Apocrita</taxon>
        <taxon>Ichneumonoidea</taxon>
        <taxon>Braconidae</taxon>
        <taxon>Microgastrinae</taxon>
        <taxon>Cotesia</taxon>
    </lineage>
</organism>
<evidence type="ECO:0000313" key="1">
    <source>
        <dbReference type="EMBL" id="KAH0541002.1"/>
    </source>
</evidence>
<keyword evidence="2" id="KW-1185">Reference proteome</keyword>
<name>A0AAV7I1F8_COTGL</name>
<reference evidence="1 2" key="1">
    <citation type="journal article" date="2021" name="J. Hered.">
        <title>A chromosome-level genome assembly of the parasitoid wasp, Cotesia glomerata (Hymenoptera: Braconidae).</title>
        <authorList>
            <person name="Pinto B.J."/>
            <person name="Weis J.J."/>
            <person name="Gamble T."/>
            <person name="Ode P.J."/>
            <person name="Paul R."/>
            <person name="Zaspel J.M."/>
        </authorList>
    </citation>
    <scope>NUCLEOTIDE SEQUENCE [LARGE SCALE GENOMIC DNA]</scope>
    <source>
        <strain evidence="1">CgM1</strain>
    </source>
</reference>
<sequence>MTPELIAAVLTGAEHVNRIIVFAVNIVLENGKNMDMCMHGDLDSKSAFECTPEVKATILWKKDTPGSIFDRSEVFKSFPQIGILKRACLLGSLSTLELSR</sequence>
<dbReference type="Proteomes" id="UP000826195">
    <property type="component" value="Unassembled WGS sequence"/>
</dbReference>
<comment type="caution">
    <text evidence="1">The sequence shown here is derived from an EMBL/GenBank/DDBJ whole genome shotgun (WGS) entry which is preliminary data.</text>
</comment>
<protein>
    <submittedName>
        <fullName evidence="1">Uncharacterized protein</fullName>
    </submittedName>
</protein>
<dbReference type="AlphaFoldDB" id="A0AAV7I1F8"/>